<keyword evidence="2" id="KW-0436">Ligase</keyword>
<dbReference type="HOGENOM" id="CLU_038915_0_2_9"/>
<keyword evidence="4" id="KW-1185">Reference proteome</keyword>
<feature type="binding site" evidence="2">
    <location>
        <position position="202"/>
    </location>
    <ligand>
        <name>ATP</name>
        <dbReference type="ChEBI" id="CHEBI:30616"/>
    </ligand>
</feature>
<dbReference type="GO" id="GO:0000049">
    <property type="term" value="F:tRNA binding"/>
    <property type="evidence" value="ECO:0007669"/>
    <property type="project" value="UniProtKB-KW"/>
</dbReference>
<dbReference type="PANTHER" id="PTHR37825">
    <property type="entry name" value="TRNA(MET) CYTIDINE ACETATE LIGASE"/>
    <property type="match status" value="1"/>
</dbReference>
<dbReference type="STRING" id="888060.HMPREF9081_1569"/>
<dbReference type="GO" id="GO:0005524">
    <property type="term" value="F:ATP binding"/>
    <property type="evidence" value="ECO:0007669"/>
    <property type="project" value="UniProtKB-KW"/>
</dbReference>
<keyword evidence="2" id="KW-0963">Cytoplasm</keyword>
<dbReference type="EMBL" id="AFHQ01000034">
    <property type="protein sequence ID" value="EGK59581.1"/>
    <property type="molecule type" value="Genomic_DNA"/>
</dbReference>
<dbReference type="AlphaFoldDB" id="F5RMT3"/>
<dbReference type="InterPro" id="IPR014729">
    <property type="entry name" value="Rossmann-like_a/b/a_fold"/>
</dbReference>
<dbReference type="GO" id="GO:0005737">
    <property type="term" value="C:cytoplasm"/>
    <property type="evidence" value="ECO:0007669"/>
    <property type="project" value="UniProtKB-SubCell"/>
</dbReference>
<gene>
    <name evidence="2" type="primary">tmcAL</name>
    <name evidence="3" type="ORF">HMPREF9081_1569</name>
</gene>
<feature type="binding site" evidence="2">
    <location>
        <position position="119"/>
    </location>
    <ligand>
        <name>ATP</name>
        <dbReference type="ChEBI" id="CHEBI:30616"/>
    </ligand>
</feature>
<keyword evidence="2" id="KW-0547">Nucleotide-binding</keyword>
<comment type="catalytic activity">
    <reaction evidence="2">
        <text>cytidine(34) in elongator tRNA(Met) + acetate + ATP = N(4)-acetylcytidine(34) in elongator tRNA(Met) + AMP + diphosphate</text>
        <dbReference type="Rhea" id="RHEA:58144"/>
        <dbReference type="Rhea" id="RHEA-COMP:10693"/>
        <dbReference type="Rhea" id="RHEA-COMP:10694"/>
        <dbReference type="ChEBI" id="CHEBI:30089"/>
        <dbReference type="ChEBI" id="CHEBI:30616"/>
        <dbReference type="ChEBI" id="CHEBI:33019"/>
        <dbReference type="ChEBI" id="CHEBI:74900"/>
        <dbReference type="ChEBI" id="CHEBI:82748"/>
        <dbReference type="ChEBI" id="CHEBI:456215"/>
    </reaction>
</comment>
<keyword evidence="1 2" id="KW-0819">tRNA processing</keyword>
<accession>F5RMT3</accession>
<keyword evidence="2" id="KW-0820">tRNA-binding</keyword>
<protein>
    <recommendedName>
        <fullName evidence="2">tRNA(Met) cytidine acetate ligase</fullName>
        <ecNumber evidence="2">6.3.4.-</ecNumber>
    </recommendedName>
</protein>
<dbReference type="Proteomes" id="UP000004067">
    <property type="component" value="Unassembled WGS sequence"/>
</dbReference>
<evidence type="ECO:0000313" key="4">
    <source>
        <dbReference type="Proteomes" id="UP000004067"/>
    </source>
</evidence>
<evidence type="ECO:0000256" key="1">
    <source>
        <dbReference type="ARBA" id="ARBA00022694"/>
    </source>
</evidence>
<dbReference type="EC" id="6.3.4.-" evidence="2"/>
<feature type="binding site" evidence="2">
    <location>
        <position position="177"/>
    </location>
    <ligand>
        <name>ATP</name>
        <dbReference type="ChEBI" id="CHEBI:30616"/>
    </ligand>
</feature>
<comment type="caution">
    <text evidence="3">The sequence shown here is derived from an EMBL/GenBank/DDBJ whole genome shotgun (WGS) entry which is preliminary data.</text>
</comment>
<dbReference type="Gene3D" id="3.40.50.620">
    <property type="entry name" value="HUPs"/>
    <property type="match status" value="1"/>
</dbReference>
<dbReference type="GO" id="GO:0016879">
    <property type="term" value="F:ligase activity, forming carbon-nitrogen bonds"/>
    <property type="evidence" value="ECO:0007669"/>
    <property type="project" value="UniProtKB-UniRule"/>
</dbReference>
<dbReference type="Pfam" id="PF05636">
    <property type="entry name" value="HIGH_NTase1"/>
    <property type="match status" value="1"/>
</dbReference>
<dbReference type="InterPro" id="IPR008513">
    <property type="entry name" value="tRNA(Met)_cyd_acetate_ligase"/>
</dbReference>
<feature type="binding site" evidence="2">
    <location>
        <begin position="24"/>
        <end position="37"/>
    </location>
    <ligand>
        <name>ATP</name>
        <dbReference type="ChEBI" id="CHEBI:30616"/>
    </ligand>
</feature>
<keyword evidence="2" id="KW-0067">ATP-binding</keyword>
<reference evidence="3 4" key="1">
    <citation type="submission" date="2011-04" db="EMBL/GenBank/DDBJ databases">
        <authorList>
            <person name="Muzny D."/>
            <person name="Qin X."/>
            <person name="Deng J."/>
            <person name="Jiang H."/>
            <person name="Liu Y."/>
            <person name="Qu J."/>
            <person name="Song X.-Z."/>
            <person name="Zhang L."/>
            <person name="Thornton R."/>
            <person name="Coyle M."/>
            <person name="Francisco L."/>
            <person name="Jackson L."/>
            <person name="Javaid M."/>
            <person name="Korchina V."/>
            <person name="Kovar C."/>
            <person name="Mata R."/>
            <person name="Mathew T."/>
            <person name="Ngo R."/>
            <person name="Nguyen L."/>
            <person name="Nguyen N."/>
            <person name="Okwuonu G."/>
            <person name="Ongeri F."/>
            <person name="Pham C."/>
            <person name="Simmons D."/>
            <person name="Wilczek-Boney K."/>
            <person name="Hale W."/>
            <person name="Jakkamsetti A."/>
            <person name="Pham P."/>
            <person name="Ruth R."/>
            <person name="San Lucas F."/>
            <person name="Warren J."/>
            <person name="Zhang J."/>
            <person name="Zhao Z."/>
            <person name="Zhou C."/>
            <person name="Zhu D."/>
            <person name="Lee S."/>
            <person name="Bess C."/>
            <person name="Blankenburg K."/>
            <person name="Forbes L."/>
            <person name="Fu Q."/>
            <person name="Gubbala S."/>
            <person name="Hirani K."/>
            <person name="Jayaseelan J.C."/>
            <person name="Lara F."/>
            <person name="Munidasa M."/>
            <person name="Palculict T."/>
            <person name="Patil S."/>
            <person name="Pu L.-L."/>
            <person name="Saada N."/>
            <person name="Tang L."/>
            <person name="Weissenberger G."/>
            <person name="Zhu Y."/>
            <person name="Hemphill L."/>
            <person name="Shang Y."/>
            <person name="Youmans B."/>
            <person name="Ayvaz T."/>
            <person name="Ross M."/>
            <person name="Santibanez J."/>
            <person name="Aqrawi P."/>
            <person name="Gross S."/>
            <person name="Joshi V."/>
            <person name="Fowler G."/>
            <person name="Nazareth L."/>
            <person name="Reid J."/>
            <person name="Worley K."/>
            <person name="Petrosino J."/>
            <person name="Highlander S."/>
            <person name="Gibbs R."/>
        </authorList>
    </citation>
    <scope>NUCLEOTIDE SEQUENCE [LARGE SCALE GENOMIC DNA]</scope>
    <source>
        <strain evidence="3 4">DSM 2778</strain>
    </source>
</reference>
<organism evidence="3 4">
    <name type="scientific">Centipeda periodontii DSM 2778</name>
    <dbReference type="NCBI Taxonomy" id="888060"/>
    <lineage>
        <taxon>Bacteria</taxon>
        <taxon>Bacillati</taxon>
        <taxon>Bacillota</taxon>
        <taxon>Negativicutes</taxon>
        <taxon>Selenomonadales</taxon>
        <taxon>Selenomonadaceae</taxon>
        <taxon>Centipeda</taxon>
    </lineage>
</organism>
<evidence type="ECO:0000313" key="3">
    <source>
        <dbReference type="EMBL" id="EGK59581.1"/>
    </source>
</evidence>
<comment type="similarity">
    <text evidence="2">Belongs to the TmcAL family.</text>
</comment>
<dbReference type="eggNOG" id="COG1323">
    <property type="taxonomic scope" value="Bacteria"/>
</dbReference>
<dbReference type="SUPFAM" id="SSF52374">
    <property type="entry name" value="Nucleotidylyl transferase"/>
    <property type="match status" value="1"/>
</dbReference>
<dbReference type="GO" id="GO:0006400">
    <property type="term" value="P:tRNA modification"/>
    <property type="evidence" value="ECO:0007669"/>
    <property type="project" value="UniProtKB-UniRule"/>
</dbReference>
<proteinExistence type="inferred from homology"/>
<sequence length="430" mass="47979">MIFLLKYERKNCAGRAYMQVVGIIAEYNPFHHGHEFQIAAVRRQYPGAHVIAVMSGSFTQRGGPCILDKWTRARHAVTGGVDLVLELPFVFVCRSAQDFARGGISLLSQLGIVRHLAFGMEAETLESLVRLAAQIDSDAVQERLCKHIGDGLSYAGALTRALIAETNTSEDTMRAPNNILAIEYLRALRVTAPNIVPLAIRRTAAQHGDVRLHTGITSASSIRRALGKSPRWQQLAQTVLPIVLDDLKEGHEQGLPQEDRLLELLRYQLLVMDAPALMKIYGISEGIEHRLIRSLETTADYRSFLAAAATKRCPQSRIARLIVHLLLHFRKTQAREFDAGGATYIRPLAFNLRGRELLRAIKRASTLPIITRTAAFLTSMERAGRTATHSPLQRMLAFDTRATELRSLMLPQGYTQNPRTDFITSPTFLR</sequence>
<dbReference type="PANTHER" id="PTHR37825:SF1">
    <property type="entry name" value="TRNA(MET) CYTIDINE ACETATE LIGASE"/>
    <property type="match status" value="1"/>
</dbReference>
<keyword evidence="2" id="KW-0694">RNA-binding</keyword>
<evidence type="ECO:0000256" key="2">
    <source>
        <dbReference type="HAMAP-Rule" id="MF_01539"/>
    </source>
</evidence>
<comment type="subcellular location">
    <subcellularLocation>
        <location evidence="2">Cytoplasm</location>
    </subcellularLocation>
</comment>
<name>F5RMT3_9FIRM</name>
<comment type="function">
    <text evidence="2">Catalyzes the formation of N(4)-acetylcytidine (ac(4)C) at the wobble position of elongator tRNA(Met), using acetate and ATP as substrates. First activates an acetate ion to form acetyladenylate (Ac-AMP) and then transfers the acetyl group to tRNA to form ac(4)C34.</text>
</comment>
<dbReference type="HAMAP" id="MF_01539">
    <property type="entry name" value="TmcAL"/>
    <property type="match status" value="1"/>
</dbReference>
<comment type="caution">
    <text evidence="2">Lacks conserved residue(s) required for the propagation of feature annotation.</text>
</comment>